<feature type="chain" id="PRO_5031336668" evidence="5">
    <location>
        <begin position="29"/>
        <end position="506"/>
    </location>
</feature>
<feature type="signal peptide" evidence="5">
    <location>
        <begin position="1"/>
        <end position="28"/>
    </location>
</feature>
<evidence type="ECO:0000256" key="5">
    <source>
        <dbReference type="SAM" id="SignalP"/>
    </source>
</evidence>
<dbReference type="PROSITE" id="PS51884">
    <property type="entry name" value="CHAPLIN"/>
    <property type="match status" value="6"/>
</dbReference>
<feature type="domain" description="Chaplin" evidence="6">
    <location>
        <begin position="92"/>
        <end position="132"/>
    </location>
</feature>
<evidence type="ECO:0000313" key="8">
    <source>
        <dbReference type="Proteomes" id="UP000572051"/>
    </source>
</evidence>
<keyword evidence="3" id="KW-0034">Amyloid</keyword>
<feature type="domain" description="Chaplin" evidence="6">
    <location>
        <begin position="37"/>
        <end position="77"/>
    </location>
</feature>
<evidence type="ECO:0000256" key="1">
    <source>
        <dbReference type="ARBA" id="ARBA00022512"/>
    </source>
</evidence>
<dbReference type="RefSeq" id="WP_179823304.1">
    <property type="nucleotide sequence ID" value="NZ_JACCFS010000001.1"/>
</dbReference>
<feature type="compositionally biased region" description="Polar residues" evidence="4">
    <location>
        <begin position="323"/>
        <end position="336"/>
    </location>
</feature>
<dbReference type="EMBL" id="JACCFS010000001">
    <property type="protein sequence ID" value="NYJ34616.1"/>
    <property type="molecule type" value="Genomic_DNA"/>
</dbReference>
<keyword evidence="1" id="KW-0964">Secreted</keyword>
<feature type="domain" description="Chaplin" evidence="6">
    <location>
        <begin position="212"/>
        <end position="252"/>
    </location>
</feature>
<sequence>MGKWARTSAKSMLLAAGFVALGSGVAFADGDVATSGNGSVLGGNQVVADADVPINVCGNSVSALIGMSGAQCTGSSAAVVDRGGNDIHTSGNGSILGGNQIVGHADVPVNVTGNAVGALGGVAGAASTDADSVVVHDHARNGHPDIATSGNGSLGGGNQLVGDADVPVNISGNAIGAVAGVAGAAATDSDAIVHESHGHHRHGDPDIATSGNGSILGGNQGVLDLDVPVNVAGNAVGAVGGMAGAAATDSDAIVHEGHGRHGHHDHGGNGGDNGYRAHQSGATDLAPADLVGEVVSGVQPLPDTSGVDMGVARQSAPAERQHQSWGQPDVATSGNGSVLGGNQAVADLDVPVNVTGNAVGAVGGVAGAATTDSDAIVHEDDTDVATSGNGSLVGGNQLVGHADVPVNVAGNAVGAVGGIAGASSTDSDAVVVHDRAPVEHQSGALDAAPVVNELPEVPVSEMVPVDYTLSETTAQAVQEHAPEHADELPEAPNPVDEVLSLTGVGL</sequence>
<evidence type="ECO:0000313" key="7">
    <source>
        <dbReference type="EMBL" id="NYJ34616.1"/>
    </source>
</evidence>
<dbReference type="Proteomes" id="UP000572051">
    <property type="component" value="Unassembled WGS sequence"/>
</dbReference>
<dbReference type="InterPro" id="IPR005528">
    <property type="entry name" value="ChpA-H"/>
</dbReference>
<evidence type="ECO:0000256" key="4">
    <source>
        <dbReference type="SAM" id="MobiDB-lite"/>
    </source>
</evidence>
<feature type="domain" description="Chaplin" evidence="6">
    <location>
        <begin position="389"/>
        <end position="429"/>
    </location>
</feature>
<keyword evidence="8" id="KW-1185">Reference proteome</keyword>
<gene>
    <name evidence="7" type="ORF">HNR10_002497</name>
</gene>
<keyword evidence="5" id="KW-0732">Signal</keyword>
<organism evidence="7 8">
    <name type="scientific">Nocardiopsis aegyptia</name>
    <dbReference type="NCBI Taxonomy" id="220378"/>
    <lineage>
        <taxon>Bacteria</taxon>
        <taxon>Bacillati</taxon>
        <taxon>Actinomycetota</taxon>
        <taxon>Actinomycetes</taxon>
        <taxon>Streptosporangiales</taxon>
        <taxon>Nocardiopsidaceae</taxon>
        <taxon>Nocardiopsis</taxon>
    </lineage>
</organism>
<feature type="domain" description="Chaplin" evidence="6">
    <location>
        <begin position="335"/>
        <end position="375"/>
    </location>
</feature>
<proteinExistence type="predicted"/>
<feature type="region of interest" description="Disordered" evidence="4">
    <location>
        <begin position="315"/>
        <end position="338"/>
    </location>
</feature>
<feature type="domain" description="Chaplin" evidence="6">
    <location>
        <begin position="151"/>
        <end position="191"/>
    </location>
</feature>
<accession>A0A7Z0EM94</accession>
<keyword evidence="1" id="KW-0134">Cell wall</keyword>
<comment type="caution">
    <text evidence="7">The sequence shown here is derived from an EMBL/GenBank/DDBJ whole genome shotgun (WGS) entry which is preliminary data.</text>
</comment>
<name>A0A7Z0EM94_9ACTN</name>
<dbReference type="GO" id="GO:0007155">
    <property type="term" value="P:cell adhesion"/>
    <property type="evidence" value="ECO:0007669"/>
    <property type="project" value="UniProtKB-KW"/>
</dbReference>
<evidence type="ECO:0000256" key="3">
    <source>
        <dbReference type="ARBA" id="ARBA00023087"/>
    </source>
</evidence>
<reference evidence="7 8" key="1">
    <citation type="submission" date="2020-07" db="EMBL/GenBank/DDBJ databases">
        <title>Sequencing the genomes of 1000 actinobacteria strains.</title>
        <authorList>
            <person name="Klenk H.-P."/>
        </authorList>
    </citation>
    <scope>NUCLEOTIDE SEQUENCE [LARGE SCALE GENOMIC DNA]</scope>
    <source>
        <strain evidence="7 8">DSM 44442</strain>
    </source>
</reference>
<protein>
    <submittedName>
        <fullName evidence="7">Ligand-binding sensor protein</fullName>
    </submittedName>
</protein>
<evidence type="ECO:0000256" key="2">
    <source>
        <dbReference type="ARBA" id="ARBA00022889"/>
    </source>
</evidence>
<keyword evidence="2" id="KW-0130">Cell adhesion</keyword>
<evidence type="ECO:0000259" key="6">
    <source>
        <dbReference type="PROSITE" id="PS51884"/>
    </source>
</evidence>
<dbReference type="AlphaFoldDB" id="A0A7Z0EM94"/>